<protein>
    <submittedName>
        <fullName evidence="1">Uncharacterized protein</fullName>
    </submittedName>
</protein>
<accession>A0AAN6YLF8</accession>
<keyword evidence="2" id="KW-1185">Reference proteome</keyword>
<dbReference type="AlphaFoldDB" id="A0AAN6YLF8"/>
<reference evidence="1" key="1">
    <citation type="journal article" date="2023" name="Mol. Phylogenet. Evol.">
        <title>Genome-scale phylogeny and comparative genomics of the fungal order Sordariales.</title>
        <authorList>
            <person name="Hensen N."/>
            <person name="Bonometti L."/>
            <person name="Westerberg I."/>
            <person name="Brannstrom I.O."/>
            <person name="Guillou S."/>
            <person name="Cros-Aarteil S."/>
            <person name="Calhoun S."/>
            <person name="Haridas S."/>
            <person name="Kuo A."/>
            <person name="Mondo S."/>
            <person name="Pangilinan J."/>
            <person name="Riley R."/>
            <person name="LaButti K."/>
            <person name="Andreopoulos B."/>
            <person name="Lipzen A."/>
            <person name="Chen C."/>
            <person name="Yan M."/>
            <person name="Daum C."/>
            <person name="Ng V."/>
            <person name="Clum A."/>
            <person name="Steindorff A."/>
            <person name="Ohm R.A."/>
            <person name="Martin F."/>
            <person name="Silar P."/>
            <person name="Natvig D.O."/>
            <person name="Lalanne C."/>
            <person name="Gautier V."/>
            <person name="Ament-Velasquez S.L."/>
            <person name="Kruys A."/>
            <person name="Hutchinson M.I."/>
            <person name="Powell A.J."/>
            <person name="Barry K."/>
            <person name="Miller A.N."/>
            <person name="Grigoriev I.V."/>
            <person name="Debuchy R."/>
            <person name="Gladieux P."/>
            <person name="Hiltunen Thoren M."/>
            <person name="Johannesson H."/>
        </authorList>
    </citation>
    <scope>NUCLEOTIDE SEQUENCE</scope>
    <source>
        <strain evidence="1">CBS 990.96</strain>
    </source>
</reference>
<dbReference type="EMBL" id="MU865565">
    <property type="protein sequence ID" value="KAK4221279.1"/>
    <property type="molecule type" value="Genomic_DNA"/>
</dbReference>
<sequence length="321" mass="36239">SYSVYDGKTWSGPYPVLKSYTCDEICTVVYEDELYLFHWTHDNPISEVLCQVYNGSRWVEAVWIPRDTTRGGISAVVYNEQIWCFSNDLHGQLRYDIFNGGWWEPGHTVADVSGKLTGGSLVGYLGKTYFFYRSLRKTAELCYHVYDGSTWSAEMIVPGGKGLSGNPAAGFDEGKIYCFYHGPNSDGTLHVNVFDVDGTSWSGDTDITLLNGIYRSPAAVFYNNTLWCVSQAASMDRLCFQIPRLPKSTIHGSLPSEGITGDHQVEVLDGKLYCWYFHQQSSRKCHSVSVGRQWREEKDVFLASDNTSKFWAVSADFTLYH</sequence>
<reference evidence="1" key="2">
    <citation type="submission" date="2023-05" db="EMBL/GenBank/DDBJ databases">
        <authorList>
            <consortium name="Lawrence Berkeley National Laboratory"/>
            <person name="Steindorff A."/>
            <person name="Hensen N."/>
            <person name="Bonometti L."/>
            <person name="Westerberg I."/>
            <person name="Brannstrom I.O."/>
            <person name="Guillou S."/>
            <person name="Cros-Aarteil S."/>
            <person name="Calhoun S."/>
            <person name="Haridas S."/>
            <person name="Kuo A."/>
            <person name="Mondo S."/>
            <person name="Pangilinan J."/>
            <person name="Riley R."/>
            <person name="Labutti K."/>
            <person name="Andreopoulos B."/>
            <person name="Lipzen A."/>
            <person name="Chen C."/>
            <person name="Yanf M."/>
            <person name="Daum C."/>
            <person name="Ng V."/>
            <person name="Clum A."/>
            <person name="Ohm R."/>
            <person name="Martin F."/>
            <person name="Silar P."/>
            <person name="Natvig D."/>
            <person name="Lalanne C."/>
            <person name="Gautier V."/>
            <person name="Ament-Velasquez S.L."/>
            <person name="Kruys A."/>
            <person name="Hutchinson M.I."/>
            <person name="Powell A.J."/>
            <person name="Barry K."/>
            <person name="Miller A.N."/>
            <person name="Grigoriev I.V."/>
            <person name="Debuchy R."/>
            <person name="Gladieux P."/>
            <person name="Thoren M.H."/>
            <person name="Johannesson H."/>
        </authorList>
    </citation>
    <scope>NUCLEOTIDE SEQUENCE</scope>
    <source>
        <strain evidence="1">CBS 990.96</strain>
    </source>
</reference>
<name>A0AAN6YLF8_9PEZI</name>
<comment type="caution">
    <text evidence="1">The sequence shown here is derived from an EMBL/GenBank/DDBJ whole genome shotgun (WGS) entry which is preliminary data.</text>
</comment>
<evidence type="ECO:0000313" key="2">
    <source>
        <dbReference type="Proteomes" id="UP001301958"/>
    </source>
</evidence>
<evidence type="ECO:0000313" key="1">
    <source>
        <dbReference type="EMBL" id="KAK4221279.1"/>
    </source>
</evidence>
<proteinExistence type="predicted"/>
<feature type="non-terminal residue" evidence="1">
    <location>
        <position position="1"/>
    </location>
</feature>
<organism evidence="1 2">
    <name type="scientific">Podospora fimiseda</name>
    <dbReference type="NCBI Taxonomy" id="252190"/>
    <lineage>
        <taxon>Eukaryota</taxon>
        <taxon>Fungi</taxon>
        <taxon>Dikarya</taxon>
        <taxon>Ascomycota</taxon>
        <taxon>Pezizomycotina</taxon>
        <taxon>Sordariomycetes</taxon>
        <taxon>Sordariomycetidae</taxon>
        <taxon>Sordariales</taxon>
        <taxon>Podosporaceae</taxon>
        <taxon>Podospora</taxon>
    </lineage>
</organism>
<dbReference type="Proteomes" id="UP001301958">
    <property type="component" value="Unassembled WGS sequence"/>
</dbReference>
<dbReference type="SUPFAM" id="SSF89372">
    <property type="entry name" value="Fucose-specific lectin"/>
    <property type="match status" value="1"/>
</dbReference>
<dbReference type="Gene3D" id="2.120.10.70">
    <property type="entry name" value="Fucose-specific lectin"/>
    <property type="match status" value="1"/>
</dbReference>
<gene>
    <name evidence="1" type="ORF">QBC38DRAFT_377426</name>
</gene>